<feature type="region of interest" description="Disordered" evidence="1">
    <location>
        <begin position="38"/>
        <end position="57"/>
    </location>
</feature>
<comment type="caution">
    <text evidence="3">The sequence shown here is derived from an EMBL/GenBank/DDBJ whole genome shotgun (WGS) entry which is preliminary data.</text>
</comment>
<dbReference type="Pfam" id="PF01636">
    <property type="entry name" value="APH"/>
    <property type="match status" value="1"/>
</dbReference>
<feature type="domain" description="Aminoglycoside phosphotransferase" evidence="2">
    <location>
        <begin position="190"/>
        <end position="280"/>
    </location>
</feature>
<name>A0ABV9EKJ0_9ACTN</name>
<evidence type="ECO:0000259" key="2">
    <source>
        <dbReference type="Pfam" id="PF01636"/>
    </source>
</evidence>
<evidence type="ECO:0000256" key="1">
    <source>
        <dbReference type="SAM" id="MobiDB-lite"/>
    </source>
</evidence>
<gene>
    <name evidence="3" type="ORF">ACFO8L_24725</name>
</gene>
<evidence type="ECO:0000313" key="3">
    <source>
        <dbReference type="EMBL" id="MFC4589318.1"/>
    </source>
</evidence>
<accession>A0ABV9EKJ0</accession>
<dbReference type="RefSeq" id="WP_262846445.1">
    <property type="nucleotide sequence ID" value="NZ_JANZYP010000046.1"/>
</dbReference>
<reference evidence="4" key="1">
    <citation type="journal article" date="2019" name="Int. J. Syst. Evol. Microbiol.">
        <title>The Global Catalogue of Microorganisms (GCM) 10K type strain sequencing project: providing services to taxonomists for standard genome sequencing and annotation.</title>
        <authorList>
            <consortium name="The Broad Institute Genomics Platform"/>
            <consortium name="The Broad Institute Genome Sequencing Center for Infectious Disease"/>
            <person name="Wu L."/>
            <person name="Ma J."/>
        </authorList>
    </citation>
    <scope>NUCLEOTIDE SEQUENCE [LARGE SCALE GENOMIC DNA]</scope>
    <source>
        <strain evidence="4">CCUG 49560</strain>
    </source>
</reference>
<dbReference type="EMBL" id="JBHSFN010000015">
    <property type="protein sequence ID" value="MFC4589318.1"/>
    <property type="molecule type" value="Genomic_DNA"/>
</dbReference>
<sequence>MSTPGNDPTGPAVLGGPTDLTELVRESLGDRGAEIAEQRVEPIGAPGSPSTGGLHRVSGVTTSGARWSFVAKSIRSLRHWPAIGSLPASFRSKMIAEFPWRADLDVYLKPFPLPDGLRLPRLHRVDDLGDDRLVMWLEDVREAPGPWDLGRYRSAAGLLGRLAAMNPVARGARPQLSALRHFADGPVASVILPQMRDPATWDHPLVAPYVDAPLREDLLALSERITWLLDAVDELPHTLAHGDACPQNLLVPALGPADFVAIDWSWPTPLPVGFDLGQLLVGLPYAGTGDPSELTAVHSAILAAYTAELTVDPGQVRFGYVASLVLRNAWTALPLERLGETPTPELHELFRARAPLARFVADLGRAMFL</sequence>
<evidence type="ECO:0000313" key="4">
    <source>
        <dbReference type="Proteomes" id="UP001595891"/>
    </source>
</evidence>
<keyword evidence="4" id="KW-1185">Reference proteome</keyword>
<protein>
    <submittedName>
        <fullName evidence="3">Phosphotransferase</fullName>
    </submittedName>
</protein>
<dbReference type="SUPFAM" id="SSF56112">
    <property type="entry name" value="Protein kinase-like (PK-like)"/>
    <property type="match status" value="1"/>
</dbReference>
<organism evidence="3 4">
    <name type="scientific">Sphaerisporangium corydalis</name>
    <dbReference type="NCBI Taxonomy" id="1441875"/>
    <lineage>
        <taxon>Bacteria</taxon>
        <taxon>Bacillati</taxon>
        <taxon>Actinomycetota</taxon>
        <taxon>Actinomycetes</taxon>
        <taxon>Streptosporangiales</taxon>
        <taxon>Streptosporangiaceae</taxon>
        <taxon>Sphaerisporangium</taxon>
    </lineage>
</organism>
<proteinExistence type="predicted"/>
<dbReference type="InterPro" id="IPR002575">
    <property type="entry name" value="Aminoglycoside_PTrfase"/>
</dbReference>
<dbReference type="Gene3D" id="3.90.1200.10">
    <property type="match status" value="1"/>
</dbReference>
<dbReference type="Proteomes" id="UP001595891">
    <property type="component" value="Unassembled WGS sequence"/>
</dbReference>
<dbReference type="InterPro" id="IPR011009">
    <property type="entry name" value="Kinase-like_dom_sf"/>
</dbReference>